<feature type="transmembrane region" description="Helical" evidence="4">
    <location>
        <begin position="132"/>
        <end position="161"/>
    </location>
</feature>
<feature type="transmembrane region" description="Helical" evidence="4">
    <location>
        <begin position="93"/>
        <end position="111"/>
    </location>
</feature>
<reference evidence="5 6" key="1">
    <citation type="submission" date="2019-08" db="EMBL/GenBank/DDBJ databases">
        <title>Lewinella sp. strain SSH13 Genome sequencing and assembly.</title>
        <authorList>
            <person name="Kim I."/>
        </authorList>
    </citation>
    <scope>NUCLEOTIDE SEQUENCE [LARGE SCALE GENOMIC DNA]</scope>
    <source>
        <strain evidence="5 6">SSH13</strain>
    </source>
</reference>
<dbReference type="EMBL" id="VOXD01000046">
    <property type="protein sequence ID" value="TXF85441.1"/>
    <property type="molecule type" value="Genomic_DNA"/>
</dbReference>
<protein>
    <recommendedName>
        <fullName evidence="7">ABC-2 type transporter domain-containing protein</fullName>
    </recommendedName>
</protein>
<dbReference type="GO" id="GO:0015920">
    <property type="term" value="P:lipopolysaccharide transport"/>
    <property type="evidence" value="ECO:0007669"/>
    <property type="project" value="TreeGrafter"/>
</dbReference>
<feature type="transmembrane region" description="Helical" evidence="4">
    <location>
        <begin position="57"/>
        <end position="78"/>
    </location>
</feature>
<keyword evidence="4" id="KW-0812">Transmembrane</keyword>
<evidence type="ECO:0000313" key="6">
    <source>
        <dbReference type="Proteomes" id="UP000321907"/>
    </source>
</evidence>
<evidence type="ECO:0000313" key="5">
    <source>
        <dbReference type="EMBL" id="TXF85441.1"/>
    </source>
</evidence>
<dbReference type="PANTHER" id="PTHR30413:SF8">
    <property type="entry name" value="TRANSPORT PERMEASE PROTEIN"/>
    <property type="match status" value="1"/>
</dbReference>
<dbReference type="OrthoDB" id="9786910at2"/>
<evidence type="ECO:0008006" key="7">
    <source>
        <dbReference type="Google" id="ProtNLM"/>
    </source>
</evidence>
<feature type="transmembrane region" description="Helical" evidence="4">
    <location>
        <begin position="210"/>
        <end position="233"/>
    </location>
</feature>
<accession>A0A5C7F425</accession>
<sequence>MTNTPKSPDSHLLSPLHLSEQQNTRVSVSKTFQDLRSYSLLVRQLSRVEIRAEFRRSLLGLGWMVLVPLVAVLVWVLLNQAGILNPGDTEVPYPAYVLLSTSVWGFFAEIYRACSRIQEKYGRLLLMTPFPIITLVAQAVVVHLIRFAIPLFLNVAVLWLFGVRFGLAALLFPFALIPLLLLGTGIGLLVSPLRIVVADISRMADEGIRLLMYLTPILYSPKLEIGILSDLVAMNPLTYLIGFPRDLLTNGTFFAPFYFGFFAVLSIVFFLIAFRIFQITEPRIRERLIAN</sequence>
<gene>
    <name evidence="5" type="ORF">FUA23_20500</name>
</gene>
<name>A0A5C7F425_9BACT</name>
<keyword evidence="6" id="KW-1185">Reference proteome</keyword>
<feature type="transmembrane region" description="Helical" evidence="4">
    <location>
        <begin position="167"/>
        <end position="190"/>
    </location>
</feature>
<dbReference type="PANTHER" id="PTHR30413">
    <property type="entry name" value="INNER MEMBRANE TRANSPORT PERMEASE"/>
    <property type="match status" value="1"/>
</dbReference>
<keyword evidence="4" id="KW-1133">Transmembrane helix</keyword>
<dbReference type="AlphaFoldDB" id="A0A5C7F425"/>
<comment type="subcellular location">
    <subcellularLocation>
        <location evidence="1">Cell inner membrane</location>
        <topology evidence="1">Multi-pass membrane protein</topology>
    </subcellularLocation>
</comment>
<proteinExistence type="inferred from homology"/>
<evidence type="ECO:0000256" key="4">
    <source>
        <dbReference type="SAM" id="Phobius"/>
    </source>
</evidence>
<feature type="transmembrane region" description="Helical" evidence="4">
    <location>
        <begin position="253"/>
        <end position="277"/>
    </location>
</feature>
<keyword evidence="3" id="KW-0813">Transport</keyword>
<evidence type="ECO:0000256" key="2">
    <source>
        <dbReference type="ARBA" id="ARBA00007783"/>
    </source>
</evidence>
<evidence type="ECO:0000256" key="1">
    <source>
        <dbReference type="ARBA" id="ARBA00004429"/>
    </source>
</evidence>
<comment type="similarity">
    <text evidence="2">Belongs to the ABC-2 integral membrane protein family.</text>
</comment>
<comment type="caution">
    <text evidence="5">The sequence shown here is derived from an EMBL/GenBank/DDBJ whole genome shotgun (WGS) entry which is preliminary data.</text>
</comment>
<dbReference type="GO" id="GO:0005886">
    <property type="term" value="C:plasma membrane"/>
    <property type="evidence" value="ECO:0007669"/>
    <property type="project" value="UniProtKB-SubCell"/>
</dbReference>
<organism evidence="5 6">
    <name type="scientific">Neolewinella aurantiaca</name>
    <dbReference type="NCBI Taxonomy" id="2602767"/>
    <lineage>
        <taxon>Bacteria</taxon>
        <taxon>Pseudomonadati</taxon>
        <taxon>Bacteroidota</taxon>
        <taxon>Saprospiria</taxon>
        <taxon>Saprospirales</taxon>
        <taxon>Lewinellaceae</taxon>
        <taxon>Neolewinella</taxon>
    </lineage>
</organism>
<evidence type="ECO:0000256" key="3">
    <source>
        <dbReference type="ARBA" id="ARBA00022448"/>
    </source>
</evidence>
<dbReference type="Proteomes" id="UP000321907">
    <property type="component" value="Unassembled WGS sequence"/>
</dbReference>
<keyword evidence="4" id="KW-0472">Membrane</keyword>